<feature type="domain" description="PARP catalytic" evidence="2">
    <location>
        <begin position="233"/>
        <end position="327"/>
    </location>
</feature>
<dbReference type="GO" id="GO:1990404">
    <property type="term" value="F:NAD+-protein mono-ADP-ribosyltransferase activity"/>
    <property type="evidence" value="ECO:0007669"/>
    <property type="project" value="TreeGrafter"/>
</dbReference>
<keyword evidence="4" id="KW-1185">Reference proteome</keyword>
<dbReference type="Pfam" id="PF00644">
    <property type="entry name" value="PARP"/>
    <property type="match status" value="1"/>
</dbReference>
<dbReference type="InParanoid" id="D8LS85"/>
<organism evidence="3 4">
    <name type="scientific">Ectocarpus siliculosus</name>
    <name type="common">Brown alga</name>
    <name type="synonym">Conferva siliculosa</name>
    <dbReference type="NCBI Taxonomy" id="2880"/>
    <lineage>
        <taxon>Eukaryota</taxon>
        <taxon>Sar</taxon>
        <taxon>Stramenopiles</taxon>
        <taxon>Ochrophyta</taxon>
        <taxon>PX clade</taxon>
        <taxon>Phaeophyceae</taxon>
        <taxon>Ectocarpales</taxon>
        <taxon>Ectocarpaceae</taxon>
        <taxon>Ectocarpus</taxon>
    </lineage>
</organism>
<dbReference type="EMBL" id="FN649751">
    <property type="protein sequence ID" value="CBN75142.1"/>
    <property type="molecule type" value="Genomic_DNA"/>
</dbReference>
<dbReference type="PANTHER" id="PTHR45740">
    <property type="entry name" value="POLY [ADP-RIBOSE] POLYMERASE"/>
    <property type="match status" value="1"/>
</dbReference>
<evidence type="ECO:0000313" key="3">
    <source>
        <dbReference type="EMBL" id="CBN75142.1"/>
    </source>
</evidence>
<dbReference type="AlphaFoldDB" id="D8LS85"/>
<dbReference type="Proteomes" id="UP000002630">
    <property type="component" value="Linkage Group LG26"/>
</dbReference>
<evidence type="ECO:0000313" key="4">
    <source>
        <dbReference type="Proteomes" id="UP000002630"/>
    </source>
</evidence>
<dbReference type="SUPFAM" id="SSF56399">
    <property type="entry name" value="ADP-ribosylation"/>
    <property type="match status" value="1"/>
</dbReference>
<proteinExistence type="predicted"/>
<accession>D8LS85</accession>
<name>D8LS85_ECTSI</name>
<dbReference type="OrthoDB" id="9514740at2759"/>
<dbReference type="InterPro" id="IPR051712">
    <property type="entry name" value="ARTD-AVP"/>
</dbReference>
<feature type="region of interest" description="Disordered" evidence="1">
    <location>
        <begin position="358"/>
        <end position="402"/>
    </location>
</feature>
<evidence type="ECO:0000256" key="1">
    <source>
        <dbReference type="SAM" id="MobiDB-lite"/>
    </source>
</evidence>
<dbReference type="Gene3D" id="3.90.228.10">
    <property type="match status" value="1"/>
</dbReference>
<reference evidence="3 4" key="1">
    <citation type="journal article" date="2010" name="Nature">
        <title>The Ectocarpus genome and the independent evolution of multicellularity in brown algae.</title>
        <authorList>
            <person name="Cock J.M."/>
            <person name="Sterck L."/>
            <person name="Rouze P."/>
            <person name="Scornet D."/>
            <person name="Allen A.E."/>
            <person name="Amoutzias G."/>
            <person name="Anthouard V."/>
            <person name="Artiguenave F."/>
            <person name="Aury J.M."/>
            <person name="Badger J.H."/>
            <person name="Beszteri B."/>
            <person name="Billiau K."/>
            <person name="Bonnet E."/>
            <person name="Bothwell J.H."/>
            <person name="Bowler C."/>
            <person name="Boyen C."/>
            <person name="Brownlee C."/>
            <person name="Carrano C.J."/>
            <person name="Charrier B."/>
            <person name="Cho G.Y."/>
            <person name="Coelho S.M."/>
            <person name="Collen J."/>
            <person name="Corre E."/>
            <person name="Da Silva C."/>
            <person name="Delage L."/>
            <person name="Delaroque N."/>
            <person name="Dittami S.M."/>
            <person name="Doulbeau S."/>
            <person name="Elias M."/>
            <person name="Farnham G."/>
            <person name="Gachon C.M."/>
            <person name="Gschloessl B."/>
            <person name="Heesch S."/>
            <person name="Jabbari K."/>
            <person name="Jubin C."/>
            <person name="Kawai H."/>
            <person name="Kimura K."/>
            <person name="Kloareg B."/>
            <person name="Kupper F.C."/>
            <person name="Lang D."/>
            <person name="Le Bail A."/>
            <person name="Leblanc C."/>
            <person name="Lerouge P."/>
            <person name="Lohr M."/>
            <person name="Lopez P.J."/>
            <person name="Martens C."/>
            <person name="Maumus F."/>
            <person name="Michel G."/>
            <person name="Miranda-Saavedra D."/>
            <person name="Morales J."/>
            <person name="Moreau H."/>
            <person name="Motomura T."/>
            <person name="Nagasato C."/>
            <person name="Napoli C.A."/>
            <person name="Nelson D.R."/>
            <person name="Nyvall-Collen P."/>
            <person name="Peters A.F."/>
            <person name="Pommier C."/>
            <person name="Potin P."/>
            <person name="Poulain J."/>
            <person name="Quesneville H."/>
            <person name="Read B."/>
            <person name="Rensing S.A."/>
            <person name="Ritter A."/>
            <person name="Rousvoal S."/>
            <person name="Samanta M."/>
            <person name="Samson G."/>
            <person name="Schroeder D.C."/>
            <person name="Segurens B."/>
            <person name="Strittmatter M."/>
            <person name="Tonon T."/>
            <person name="Tregear J.W."/>
            <person name="Valentin K."/>
            <person name="von Dassow P."/>
            <person name="Yamagishi T."/>
            <person name="Van de Peer Y."/>
            <person name="Wincker P."/>
        </authorList>
    </citation>
    <scope>NUCLEOTIDE SEQUENCE [LARGE SCALE GENOMIC DNA]</scope>
    <source>
        <strain evidence="4">Ec32 / CCAP1310/4</strain>
    </source>
</reference>
<feature type="compositionally biased region" description="Basic residues" evidence="1">
    <location>
        <begin position="391"/>
        <end position="402"/>
    </location>
</feature>
<evidence type="ECO:0000259" key="2">
    <source>
        <dbReference type="Pfam" id="PF00644"/>
    </source>
</evidence>
<dbReference type="OMA" id="EYPGCRR"/>
<protein>
    <recommendedName>
        <fullName evidence="2">PARP catalytic domain-containing protein</fullName>
    </recommendedName>
</protein>
<gene>
    <name evidence="3" type="ORF">Esi_0070_0092</name>
</gene>
<sequence>MCQLPGCKEPAHFNPNTGKASEYCSMKHVHEAKSRECARSECSRTAFLANTAGLQFCSRACVNEALGETTSTVLNQTLDDETNCGLPGCQQKALPGGTWRSLRFCSEAHRILFVQRTPVPFGQPSAEPYTTQVVVARDNTSALELRFLDEGHPEHKSLADQFTSKWLHSKPKLGVEVLNVVKIEVPREVRERHEDYKTMVPNVRRRFHGTFSSRICRFYVGGSMCLRPDCGLCNICMRGFKIEDNVGHSPARGKRRQWLMYGKGLYFSSVSGKANDFSAETEKLATDGTTVRCMLVADVAAGKAFVTTEKYFPQMERPPLGYNSVVGEVGPHLNYDELVVYDPAAALPTHFVVYRNKSPPPASPTLKIENRETSRKRRGGHVSSSSEGKVRRLTPSRSRPRP</sequence>
<dbReference type="GO" id="GO:0005634">
    <property type="term" value="C:nucleus"/>
    <property type="evidence" value="ECO:0007669"/>
    <property type="project" value="TreeGrafter"/>
</dbReference>
<dbReference type="EMBL" id="FN648927">
    <property type="protein sequence ID" value="CBN75142.1"/>
    <property type="molecule type" value="Genomic_DNA"/>
</dbReference>
<dbReference type="InterPro" id="IPR012317">
    <property type="entry name" value="Poly(ADP-ribose)pol_cat_dom"/>
</dbReference>
<dbReference type="PANTHER" id="PTHR45740:SF2">
    <property type="entry name" value="POLY [ADP-RIBOSE] POLYMERASE"/>
    <property type="match status" value="1"/>
</dbReference>
<dbReference type="GO" id="GO:0003950">
    <property type="term" value="F:NAD+ poly-ADP-ribosyltransferase activity"/>
    <property type="evidence" value="ECO:0007669"/>
    <property type="project" value="InterPro"/>
</dbReference>